<dbReference type="EMBL" id="JAUQTB010000001">
    <property type="protein sequence ID" value="MDO7904919.1"/>
    <property type="molecule type" value="Genomic_DNA"/>
</dbReference>
<accession>A0ABT9C6N8</accession>
<keyword evidence="2" id="KW-1185">Reference proteome</keyword>
<evidence type="ECO:0000313" key="1">
    <source>
        <dbReference type="EMBL" id="MDO7904919.1"/>
    </source>
</evidence>
<evidence type="ECO:0000313" key="2">
    <source>
        <dbReference type="Proteomes" id="UP001240171"/>
    </source>
</evidence>
<sequence length="82" mass="9356">MSSQAVFPSYYTSGEVVMYVRVMKGGRPPIEVDGVFIQADEDLENVLERLVSITSLQSRYKISYDRDSQGEIKMIRFLKEGT</sequence>
<dbReference type="Proteomes" id="UP001240171">
    <property type="component" value="Unassembled WGS sequence"/>
</dbReference>
<organism evidence="1 2">
    <name type="scientific">Paenibacillus lacisoli</name>
    <dbReference type="NCBI Taxonomy" id="3064525"/>
    <lineage>
        <taxon>Bacteria</taxon>
        <taxon>Bacillati</taxon>
        <taxon>Bacillota</taxon>
        <taxon>Bacilli</taxon>
        <taxon>Bacillales</taxon>
        <taxon>Paenibacillaceae</taxon>
        <taxon>Paenibacillus</taxon>
    </lineage>
</organism>
<proteinExistence type="predicted"/>
<name>A0ABT9C6N8_9BACL</name>
<reference evidence="1 2" key="1">
    <citation type="submission" date="2023-07" db="EMBL/GenBank/DDBJ databases">
        <title>Paenibacillus sp. JX-17 nov. isolated from soil.</title>
        <authorList>
            <person name="Wan Y."/>
            <person name="Liu B."/>
        </authorList>
    </citation>
    <scope>NUCLEOTIDE SEQUENCE [LARGE SCALE GENOMIC DNA]</scope>
    <source>
        <strain evidence="1 2">JX-17</strain>
    </source>
</reference>
<protein>
    <submittedName>
        <fullName evidence="1">Uncharacterized protein</fullName>
    </submittedName>
</protein>
<gene>
    <name evidence="1" type="ORF">Q5741_00660</name>
</gene>
<comment type="caution">
    <text evidence="1">The sequence shown here is derived from an EMBL/GenBank/DDBJ whole genome shotgun (WGS) entry which is preliminary data.</text>
</comment>